<reference evidence="1 2" key="1">
    <citation type="journal article" date="2010" name="BMC Genomics">
        <title>Genome comparison of the epiphytic bacteria Erwinia billingiae and E. tasmaniensis with the pear pathogen E. pyrifoliae.</title>
        <authorList>
            <person name="Kube M."/>
            <person name="Migdoll A.M."/>
            <person name="Gehring I."/>
            <person name="Heitmann K."/>
            <person name="Mayer Y."/>
            <person name="Kuhl H."/>
            <person name="Knaust F."/>
            <person name="Geider K."/>
            <person name="Reinhardt R."/>
        </authorList>
    </citation>
    <scope>NUCLEOTIDE SEQUENCE [LARGE SCALE GENOMIC DNA]</scope>
    <source>
        <strain evidence="1 2">Eb661</strain>
    </source>
</reference>
<keyword evidence="2" id="KW-1185">Reference proteome</keyword>
<accession>D8MXC8</accession>
<dbReference type="Proteomes" id="UP000008793">
    <property type="component" value="Chromosome"/>
</dbReference>
<dbReference type="STRING" id="634500.EbC_39540"/>
<dbReference type="NCBIfam" id="NF033153">
    <property type="entry name" value="phage_ICD_like"/>
    <property type="match status" value="1"/>
</dbReference>
<dbReference type="HOGENOM" id="CLU_111481_0_0_6"/>
<dbReference type="RefSeq" id="WP_013203968.1">
    <property type="nucleotide sequence ID" value="NC_014306.1"/>
</dbReference>
<proteinExistence type="predicted"/>
<dbReference type="AlphaFoldDB" id="D8MXC8"/>
<dbReference type="GeneID" id="90514572"/>
<dbReference type="eggNOG" id="COG3646">
    <property type="taxonomic scope" value="Bacteria"/>
</dbReference>
<organism evidence="2">
    <name type="scientific">Erwinia billingiae (strain Eb661)</name>
    <dbReference type="NCBI Taxonomy" id="634500"/>
    <lineage>
        <taxon>Bacteria</taxon>
        <taxon>Pseudomonadati</taxon>
        <taxon>Pseudomonadota</taxon>
        <taxon>Gammaproteobacteria</taxon>
        <taxon>Enterobacterales</taxon>
        <taxon>Erwiniaceae</taxon>
        <taxon>Erwinia</taxon>
    </lineage>
</organism>
<dbReference type="InterPro" id="IPR018880">
    <property type="entry name" value="Phage_P4_Ash"/>
</dbReference>
<sequence>MIFFFCFPGLPAGAFSCYILFAVAKSAAGRRNPSNSQATPDAPCVFFCVQASVHPFFGQRFCNRCAVRVMVAWAGQPSGWPVSCEAGIPTPVRATTHECRNSGGGVNRYSQETAIMATVTHSPHIQFVFVFAALRRCERHSRIQMLRTVAASERAARLPLARDYILSLAARLPVREVRA</sequence>
<gene>
    <name evidence="1" type="ordered locus">EbC_39540</name>
</gene>
<evidence type="ECO:0000313" key="1">
    <source>
        <dbReference type="EMBL" id="CAX61485.1"/>
    </source>
</evidence>
<dbReference type="KEGG" id="ebi:EbC_39540"/>
<evidence type="ECO:0000313" key="2">
    <source>
        <dbReference type="Proteomes" id="UP000008793"/>
    </source>
</evidence>
<dbReference type="EMBL" id="FP236843">
    <property type="protein sequence ID" value="CAX61485.1"/>
    <property type="molecule type" value="Genomic_DNA"/>
</dbReference>
<dbReference type="Pfam" id="PF10554">
    <property type="entry name" value="Phage_ASH"/>
    <property type="match status" value="1"/>
</dbReference>
<protein>
    <submittedName>
        <fullName evidence="1">Phage CI repressor</fullName>
    </submittedName>
</protein>
<name>D8MXC8_ERWBE</name>